<evidence type="ECO:0000313" key="2">
    <source>
        <dbReference type="Proteomes" id="UP000182737"/>
    </source>
</evidence>
<proteinExistence type="predicted"/>
<dbReference type="AlphaFoldDB" id="A0A1I3LR67"/>
<protein>
    <submittedName>
        <fullName evidence="1">Uncharacterized protein</fullName>
    </submittedName>
</protein>
<evidence type="ECO:0000313" key="1">
    <source>
        <dbReference type="EMBL" id="SFI87005.1"/>
    </source>
</evidence>
<dbReference type="EMBL" id="FORI01000007">
    <property type="protein sequence ID" value="SFI87005.1"/>
    <property type="molecule type" value="Genomic_DNA"/>
</dbReference>
<reference evidence="2" key="1">
    <citation type="submission" date="2016-10" db="EMBL/GenBank/DDBJ databases">
        <authorList>
            <person name="Varghese N."/>
            <person name="Submissions S."/>
        </authorList>
    </citation>
    <scope>NUCLEOTIDE SEQUENCE [LARGE SCALE GENOMIC DNA]</scope>
    <source>
        <strain evidence="2">XBD1002</strain>
    </source>
</reference>
<name>A0A1I3LR67_9SPIR</name>
<dbReference type="RefSeq" id="WP_074932375.1">
    <property type="nucleotide sequence ID" value="NZ_FORI01000007.1"/>
</dbReference>
<gene>
    <name evidence="1" type="ORF">SAMN04487775_107136</name>
</gene>
<keyword evidence="2" id="KW-1185">Reference proteome</keyword>
<sequence>MKTQDPITIGLCLQIMIDTIGQDCLIDYLAAPTTNSKDYTKQKQKFARLKKRKNFDPTTIKNLEDFANFEKDWAEWLIKDGYANGITMNYVDRFLVHFAEAAHLQIPVGNIMYIATYSICYVIWETLLTLFQQDQNQDQEDLIRSTLSIFDYFNVDSEYMKKNTIFKKVFWYLDKIINNKSKLYNELSQWIYNDDESNHELERQIDRWIKGEQSPSWKYVKCFCSEEFFPSKELFKEVDILTDKVNETEELWRAFQRIFLLAYFINNFFNSLENKQKLITTEQKEYLISGIRYMFRYAWYDNNLQALNIVSENFVFHSLHHTFFSNMPEVGLQGYLENFIPWLIHTNPAVNIGINKIFETEAEAFSEI</sequence>
<dbReference type="Proteomes" id="UP000182737">
    <property type="component" value="Unassembled WGS sequence"/>
</dbReference>
<accession>A0A1I3LR67</accession>
<organism evidence="1 2">
    <name type="scientific">Treponema bryantii</name>
    <dbReference type="NCBI Taxonomy" id="163"/>
    <lineage>
        <taxon>Bacteria</taxon>
        <taxon>Pseudomonadati</taxon>
        <taxon>Spirochaetota</taxon>
        <taxon>Spirochaetia</taxon>
        <taxon>Spirochaetales</taxon>
        <taxon>Treponemataceae</taxon>
        <taxon>Treponema</taxon>
    </lineage>
</organism>